<keyword evidence="3" id="KW-1185">Reference proteome</keyword>
<dbReference type="Proteomes" id="UP001209854">
    <property type="component" value="Unassembled WGS sequence"/>
</dbReference>
<evidence type="ECO:0000313" key="3">
    <source>
        <dbReference type="Proteomes" id="UP001209854"/>
    </source>
</evidence>
<protein>
    <submittedName>
        <fullName evidence="2">Uncharacterized protein</fullName>
    </submittedName>
</protein>
<feature type="signal peptide" evidence="1">
    <location>
        <begin position="1"/>
        <end position="22"/>
    </location>
</feature>
<feature type="chain" id="PRO_5045681851" evidence="1">
    <location>
        <begin position="23"/>
        <end position="564"/>
    </location>
</feature>
<keyword evidence="1" id="KW-0732">Signal</keyword>
<proteinExistence type="predicted"/>
<evidence type="ECO:0000256" key="1">
    <source>
        <dbReference type="SAM" id="SignalP"/>
    </source>
</evidence>
<evidence type="ECO:0000313" key="2">
    <source>
        <dbReference type="EMBL" id="MCW7552377.1"/>
    </source>
</evidence>
<sequence length="564" mass="63791">MQRRFRTLIVLSGVFFNAPVLATFSFDPHIDFGHVPAGAEKVITTMLCSDDPEDTLLLKTPPEGFRFLKHPSTLSFSESRCHYLELAFSPESSGAEFTYYGNPPDDPDDNTALKGFDRHHQQVTLTTLSGTGLSPAQWKTLYPPDPDTFYYHTHMDFSKAEDFTGKPAPVIASATFSLSSEIIVSFKTGNLTKILMTDRRGSWEWNRSHNLRMLTGYCALALSPDKQWIAGGDALNHKVDMYHAWLFPTEKLNRLSPSSSSVQSTSDHRDKLYRVCNTAFSSSGTHLFTLGARGKLVKFDTEEVLSSMDSSMPTWLTAWKFDQLNGELEQPTSQTQVGLITQNNYAQALHGIAVTRTSAADFVVASHQHPIKHPLDRFYFDSDSGQLIPVNQLKPDIIAGKLAMTANGQFIAISPYLSGQPVEIHQCYSTGCNLIQRIDKYIQNDHRFAPSDVQFTHRSSLLGVTETDADRLTILKPRSDMQRWKLHQSLRKEDGLRTLVKPDQLEFDKDDQWLLVVSQSRILIFARLKSKKVTQKIHWRVTPQWWKDYLEALRANTKSSVIKL</sequence>
<accession>A0ABT3MSN3</accession>
<dbReference type="SUPFAM" id="SSF69322">
    <property type="entry name" value="Tricorn protease domain 2"/>
    <property type="match status" value="1"/>
</dbReference>
<gene>
    <name evidence="2" type="ORF">NX722_06900</name>
</gene>
<organism evidence="2 3">
    <name type="scientific">Endozoicomonas gorgoniicola</name>
    <dbReference type="NCBI Taxonomy" id="1234144"/>
    <lineage>
        <taxon>Bacteria</taxon>
        <taxon>Pseudomonadati</taxon>
        <taxon>Pseudomonadota</taxon>
        <taxon>Gammaproteobacteria</taxon>
        <taxon>Oceanospirillales</taxon>
        <taxon>Endozoicomonadaceae</taxon>
        <taxon>Endozoicomonas</taxon>
    </lineage>
</organism>
<name>A0ABT3MSN3_9GAMM</name>
<comment type="caution">
    <text evidence="2">The sequence shown here is derived from an EMBL/GenBank/DDBJ whole genome shotgun (WGS) entry which is preliminary data.</text>
</comment>
<dbReference type="RefSeq" id="WP_262567345.1">
    <property type="nucleotide sequence ID" value="NZ_JAPFCC010000001.1"/>
</dbReference>
<reference evidence="2 3" key="1">
    <citation type="submission" date="2022-10" db="EMBL/GenBank/DDBJ databases">
        <title>High-quality genome sequences of two octocoral-associated bacteria, Endozoicomonas euniceicola EF212 and Endozoicomonas gorgoniicola PS125.</title>
        <authorList>
            <person name="Chiou Y.-J."/>
            <person name="Chen Y.-H."/>
        </authorList>
    </citation>
    <scope>NUCLEOTIDE SEQUENCE [LARGE SCALE GENOMIC DNA]</scope>
    <source>
        <strain evidence="2 3">PS125</strain>
    </source>
</reference>
<dbReference type="EMBL" id="JAPFCC010000001">
    <property type="protein sequence ID" value="MCW7552377.1"/>
    <property type="molecule type" value="Genomic_DNA"/>
</dbReference>